<dbReference type="InterPro" id="IPR017969">
    <property type="entry name" value="Heavy-metal-associated_CS"/>
</dbReference>
<dbReference type="GO" id="GO:0046872">
    <property type="term" value="F:metal ion binding"/>
    <property type="evidence" value="ECO:0007669"/>
    <property type="project" value="UniProtKB-KW"/>
</dbReference>
<evidence type="ECO:0000313" key="4">
    <source>
        <dbReference type="Proteomes" id="UP000034794"/>
    </source>
</evidence>
<dbReference type="EMBL" id="LCMI01000013">
    <property type="protein sequence ID" value="KKU32353.1"/>
    <property type="molecule type" value="Genomic_DNA"/>
</dbReference>
<dbReference type="PROSITE" id="PS01047">
    <property type="entry name" value="HMA_1"/>
    <property type="match status" value="1"/>
</dbReference>
<evidence type="ECO:0000259" key="2">
    <source>
        <dbReference type="PROSITE" id="PS50846"/>
    </source>
</evidence>
<dbReference type="SUPFAM" id="SSF55008">
    <property type="entry name" value="HMA, heavy metal-associated domain"/>
    <property type="match status" value="1"/>
</dbReference>
<dbReference type="Pfam" id="PF00403">
    <property type="entry name" value="HMA"/>
    <property type="match status" value="1"/>
</dbReference>
<name>A0A0G1RQW8_9BACT</name>
<reference evidence="3 4" key="1">
    <citation type="journal article" date="2015" name="Nature">
        <title>rRNA introns, odd ribosomes, and small enigmatic genomes across a large radiation of phyla.</title>
        <authorList>
            <person name="Brown C.T."/>
            <person name="Hug L.A."/>
            <person name="Thomas B.C."/>
            <person name="Sharon I."/>
            <person name="Castelle C.J."/>
            <person name="Singh A."/>
            <person name="Wilkins M.J."/>
            <person name="Williams K.H."/>
            <person name="Banfield J.F."/>
        </authorList>
    </citation>
    <scope>NUCLEOTIDE SEQUENCE [LARGE SCALE GENOMIC DNA]</scope>
</reference>
<dbReference type="PRINTS" id="PR00946">
    <property type="entry name" value="HGSCAVENGER"/>
</dbReference>
<comment type="caution">
    <text evidence="3">The sequence shown here is derived from an EMBL/GenBank/DDBJ whole genome shotgun (WGS) entry which is preliminary data.</text>
</comment>
<dbReference type="InterPro" id="IPR036163">
    <property type="entry name" value="HMA_dom_sf"/>
</dbReference>
<dbReference type="Gene3D" id="3.30.70.100">
    <property type="match status" value="1"/>
</dbReference>
<dbReference type="CDD" id="cd00371">
    <property type="entry name" value="HMA"/>
    <property type="match status" value="1"/>
</dbReference>
<evidence type="ECO:0000313" key="3">
    <source>
        <dbReference type="EMBL" id="KKU32353.1"/>
    </source>
</evidence>
<evidence type="ECO:0000256" key="1">
    <source>
        <dbReference type="ARBA" id="ARBA00022723"/>
    </source>
</evidence>
<dbReference type="InterPro" id="IPR001802">
    <property type="entry name" value="MerP/CopZ"/>
</dbReference>
<dbReference type="PROSITE" id="PS50846">
    <property type="entry name" value="HMA_2"/>
    <property type="match status" value="1"/>
</dbReference>
<keyword evidence="1" id="KW-0479">Metal-binding</keyword>
<gene>
    <name evidence="3" type="ORF">UX47_C0013G0012</name>
</gene>
<feature type="domain" description="HMA" evidence="2">
    <location>
        <begin position="4"/>
        <end position="69"/>
    </location>
</feature>
<dbReference type="Proteomes" id="UP000034794">
    <property type="component" value="Unassembled WGS sequence"/>
</dbReference>
<dbReference type="AlphaFoldDB" id="A0A0G1RQW8"/>
<accession>A0A0G1RQW8</accession>
<proteinExistence type="predicted"/>
<organism evidence="3 4">
    <name type="scientific">Candidatus Collierbacteria bacterium GW2011_GWA2_46_26</name>
    <dbReference type="NCBI Taxonomy" id="1618381"/>
    <lineage>
        <taxon>Bacteria</taxon>
        <taxon>Candidatus Collieribacteriota</taxon>
    </lineage>
</organism>
<sequence length="72" mass="7748">MSTKTIKFSVPDMHCESCPKLINITLEEIPGVVSSNASLKDKTVIVSHTEKVSPELIISAIEETGYAASVTK</sequence>
<protein>
    <submittedName>
        <fullName evidence="3">MerTP family mercury (Hg2+) permease, binding protein MerP</fullName>
    </submittedName>
</protein>
<dbReference type="InterPro" id="IPR006121">
    <property type="entry name" value="HMA_dom"/>
</dbReference>